<keyword evidence="5" id="KW-1185">Reference proteome</keyword>
<dbReference type="GO" id="GO:0000160">
    <property type="term" value="P:phosphorelay signal transduction system"/>
    <property type="evidence" value="ECO:0007669"/>
    <property type="project" value="InterPro"/>
</dbReference>
<dbReference type="SUPFAM" id="SSF81606">
    <property type="entry name" value="PP2C-like"/>
    <property type="match status" value="1"/>
</dbReference>
<sequence>MEPLTSSTHGVSAPGKEQEARGIALVVDDEPANCRLLSLMLNKEGFRTLEAHSGEEALTCFAAERPDIVFMDVMLPGIDGLEATRRIKDMAGMDFVPVIFLTALSDDQSLLHCIEAGGDDFLSKPFNFTILKARVLAMERVRNLQRTIAAKQQMLSALLEQDREEQLLAERVLSRAVTSRNVAFDKIGVIQLSAAIFNGDLVLTQRLPDGGLRLLVGDFTGHGLAAAMAALPVADTFHAMTLKGIRDEQVLCEINRKLYQMLPADRFMGVCLMTISGQGDTLCWWNGGMPSAWLRTAGGLRELPSHALPLGILPELSPQEYPQCVALHWGDGLLVMSDGFLEARNESGQMFSHAGFDLILNEWRHGSPVLPAFGAALDRHCAATEQADDIAVAEILLDSALFASAPDDGER</sequence>
<dbReference type="Pfam" id="PF00072">
    <property type="entry name" value="Response_reg"/>
    <property type="match status" value="1"/>
</dbReference>
<dbReference type="InterPro" id="IPR001932">
    <property type="entry name" value="PPM-type_phosphatase-like_dom"/>
</dbReference>
<evidence type="ECO:0000256" key="1">
    <source>
        <dbReference type="ARBA" id="ARBA00022801"/>
    </source>
</evidence>
<protein>
    <submittedName>
        <fullName evidence="4">Response regulator receiver domain-containing protein</fullName>
    </submittedName>
</protein>
<dbReference type="RefSeq" id="WP_132976266.1">
    <property type="nucleotide sequence ID" value="NZ_SMAO01000002.1"/>
</dbReference>
<dbReference type="SMART" id="SM00331">
    <property type="entry name" value="PP2C_SIG"/>
    <property type="match status" value="1"/>
</dbReference>
<comment type="caution">
    <text evidence="4">The sequence shown here is derived from an EMBL/GenBank/DDBJ whole genome shotgun (WGS) entry which is preliminary data.</text>
</comment>
<gene>
    <name evidence="4" type="ORF">EDC35_102502</name>
</gene>
<keyword evidence="1" id="KW-0378">Hydrolase</keyword>
<dbReference type="InterPro" id="IPR001789">
    <property type="entry name" value="Sig_transdc_resp-reg_receiver"/>
</dbReference>
<dbReference type="EMBL" id="SMAO01000002">
    <property type="protein sequence ID" value="TCT23165.1"/>
    <property type="molecule type" value="Genomic_DNA"/>
</dbReference>
<dbReference type="InterPro" id="IPR052016">
    <property type="entry name" value="Bact_Sigma-Reg"/>
</dbReference>
<dbReference type="SMART" id="SM00448">
    <property type="entry name" value="REC"/>
    <property type="match status" value="1"/>
</dbReference>
<dbReference type="PROSITE" id="PS50110">
    <property type="entry name" value="RESPONSE_REGULATORY"/>
    <property type="match status" value="1"/>
</dbReference>
<dbReference type="Proteomes" id="UP000295717">
    <property type="component" value="Unassembled WGS sequence"/>
</dbReference>
<dbReference type="PANTHER" id="PTHR43156">
    <property type="entry name" value="STAGE II SPORULATION PROTEIN E-RELATED"/>
    <property type="match status" value="1"/>
</dbReference>
<evidence type="ECO:0000313" key="4">
    <source>
        <dbReference type="EMBL" id="TCT23165.1"/>
    </source>
</evidence>
<dbReference type="OrthoDB" id="9811749at2"/>
<dbReference type="SUPFAM" id="SSF52172">
    <property type="entry name" value="CheY-like"/>
    <property type="match status" value="1"/>
</dbReference>
<organism evidence="4 5">
    <name type="scientific">Thiobaca trueperi</name>
    <dbReference type="NCBI Taxonomy" id="127458"/>
    <lineage>
        <taxon>Bacteria</taxon>
        <taxon>Pseudomonadati</taxon>
        <taxon>Pseudomonadota</taxon>
        <taxon>Gammaproteobacteria</taxon>
        <taxon>Chromatiales</taxon>
        <taxon>Chromatiaceae</taxon>
        <taxon>Thiobaca</taxon>
    </lineage>
</organism>
<dbReference type="InterPro" id="IPR036457">
    <property type="entry name" value="PPM-type-like_dom_sf"/>
</dbReference>
<reference evidence="4 5" key="1">
    <citation type="submission" date="2019-03" db="EMBL/GenBank/DDBJ databases">
        <title>Genomic Encyclopedia of Type Strains, Phase IV (KMG-IV): sequencing the most valuable type-strain genomes for metagenomic binning, comparative biology and taxonomic classification.</title>
        <authorList>
            <person name="Goeker M."/>
        </authorList>
    </citation>
    <scope>NUCLEOTIDE SEQUENCE [LARGE SCALE GENOMIC DNA]</scope>
    <source>
        <strain evidence="4 5">DSM 13587</strain>
    </source>
</reference>
<dbReference type="Gene3D" id="3.40.50.2300">
    <property type="match status" value="1"/>
</dbReference>
<feature type="domain" description="Response regulatory" evidence="3">
    <location>
        <begin position="23"/>
        <end position="139"/>
    </location>
</feature>
<dbReference type="GO" id="GO:0016791">
    <property type="term" value="F:phosphatase activity"/>
    <property type="evidence" value="ECO:0007669"/>
    <property type="project" value="TreeGrafter"/>
</dbReference>
<keyword evidence="2" id="KW-0597">Phosphoprotein</keyword>
<name>A0A4R3N2Q4_9GAMM</name>
<evidence type="ECO:0000256" key="2">
    <source>
        <dbReference type="PROSITE-ProRule" id="PRU00169"/>
    </source>
</evidence>
<dbReference type="PANTHER" id="PTHR43156:SF2">
    <property type="entry name" value="STAGE II SPORULATION PROTEIN E"/>
    <property type="match status" value="1"/>
</dbReference>
<evidence type="ECO:0000259" key="3">
    <source>
        <dbReference type="PROSITE" id="PS50110"/>
    </source>
</evidence>
<dbReference type="AlphaFoldDB" id="A0A4R3N2Q4"/>
<proteinExistence type="predicted"/>
<dbReference type="Pfam" id="PF07228">
    <property type="entry name" value="SpoIIE"/>
    <property type="match status" value="1"/>
</dbReference>
<accession>A0A4R3N2Q4</accession>
<dbReference type="InterPro" id="IPR011006">
    <property type="entry name" value="CheY-like_superfamily"/>
</dbReference>
<evidence type="ECO:0000313" key="5">
    <source>
        <dbReference type="Proteomes" id="UP000295717"/>
    </source>
</evidence>
<dbReference type="Gene3D" id="3.60.40.10">
    <property type="entry name" value="PPM-type phosphatase domain"/>
    <property type="match status" value="1"/>
</dbReference>
<feature type="modified residue" description="4-aspartylphosphate" evidence="2">
    <location>
        <position position="72"/>
    </location>
</feature>